<reference evidence="1 2" key="1">
    <citation type="submission" date="2024-01" db="EMBL/GenBank/DDBJ databases">
        <title>The genomes of 5 underutilized Papilionoideae crops provide insights into root nodulation and disease resistanc.</title>
        <authorList>
            <person name="Jiang F."/>
        </authorList>
    </citation>
    <scope>NUCLEOTIDE SEQUENCE [LARGE SCALE GENOMIC DNA]</scope>
    <source>
        <strain evidence="1">JINMINGXINNONG_FW02</strain>
        <tissue evidence="1">Leaves</tissue>
    </source>
</reference>
<sequence>MAKLESKVIIAMKGHPGSGKSTLAESIASSLRIPVLDKDDVKDCTQPLLQTSPASLLNDLSYDVICQIASTQLRLGLSVLLDSPLSRRAYLDRLHRLAASLSARLLVIECRPADQREWRRRLETRGGGAGGHKPKTWEELEKLLEEYGGCTEYDVGDVARLVVDTTANVPLEDICSTALEFIFTHAATPIEI</sequence>
<dbReference type="SUPFAM" id="SSF52540">
    <property type="entry name" value="P-loop containing nucleoside triphosphate hydrolases"/>
    <property type="match status" value="1"/>
</dbReference>
<evidence type="ECO:0000313" key="2">
    <source>
        <dbReference type="Proteomes" id="UP001374584"/>
    </source>
</evidence>
<proteinExistence type="predicted"/>
<comment type="caution">
    <text evidence="1">The sequence shown here is derived from an EMBL/GenBank/DDBJ whole genome shotgun (WGS) entry which is preliminary data.</text>
</comment>
<evidence type="ECO:0000313" key="1">
    <source>
        <dbReference type="EMBL" id="KAK7372795.1"/>
    </source>
</evidence>
<protein>
    <recommendedName>
        <fullName evidence="3">P-loop containing nucleoside triphosphate hydrolase</fullName>
    </recommendedName>
</protein>
<keyword evidence="2" id="KW-1185">Reference proteome</keyword>
<name>A0AAN9NGF6_PHACN</name>
<dbReference type="PANTHER" id="PTHR37807:SF3">
    <property type="entry name" value="OS07G0160300 PROTEIN"/>
    <property type="match status" value="1"/>
</dbReference>
<evidence type="ECO:0008006" key="3">
    <source>
        <dbReference type="Google" id="ProtNLM"/>
    </source>
</evidence>
<dbReference type="Pfam" id="PF13671">
    <property type="entry name" value="AAA_33"/>
    <property type="match status" value="1"/>
</dbReference>
<dbReference type="InterPro" id="IPR027417">
    <property type="entry name" value="P-loop_NTPase"/>
</dbReference>
<dbReference type="PANTHER" id="PTHR37807">
    <property type="entry name" value="OS07G0160300 PROTEIN"/>
    <property type="match status" value="1"/>
</dbReference>
<dbReference type="Gene3D" id="3.40.50.300">
    <property type="entry name" value="P-loop containing nucleotide triphosphate hydrolases"/>
    <property type="match status" value="1"/>
</dbReference>
<dbReference type="Proteomes" id="UP001374584">
    <property type="component" value="Unassembled WGS sequence"/>
</dbReference>
<dbReference type="AlphaFoldDB" id="A0AAN9NGF6"/>
<accession>A0AAN9NGF6</accession>
<dbReference type="EMBL" id="JAYMYR010000003">
    <property type="protein sequence ID" value="KAK7372795.1"/>
    <property type="molecule type" value="Genomic_DNA"/>
</dbReference>
<gene>
    <name evidence="1" type="ORF">VNO80_06183</name>
</gene>
<organism evidence="1 2">
    <name type="scientific">Phaseolus coccineus</name>
    <name type="common">Scarlet runner bean</name>
    <name type="synonym">Phaseolus multiflorus</name>
    <dbReference type="NCBI Taxonomy" id="3886"/>
    <lineage>
        <taxon>Eukaryota</taxon>
        <taxon>Viridiplantae</taxon>
        <taxon>Streptophyta</taxon>
        <taxon>Embryophyta</taxon>
        <taxon>Tracheophyta</taxon>
        <taxon>Spermatophyta</taxon>
        <taxon>Magnoliopsida</taxon>
        <taxon>eudicotyledons</taxon>
        <taxon>Gunneridae</taxon>
        <taxon>Pentapetalae</taxon>
        <taxon>rosids</taxon>
        <taxon>fabids</taxon>
        <taxon>Fabales</taxon>
        <taxon>Fabaceae</taxon>
        <taxon>Papilionoideae</taxon>
        <taxon>50 kb inversion clade</taxon>
        <taxon>NPAAA clade</taxon>
        <taxon>indigoferoid/millettioid clade</taxon>
        <taxon>Phaseoleae</taxon>
        <taxon>Phaseolus</taxon>
    </lineage>
</organism>